<comment type="caution">
    <text evidence="2">The sequence shown here is derived from an EMBL/GenBank/DDBJ whole genome shotgun (WGS) entry which is preliminary data.</text>
</comment>
<sequence>MAVVNSRPLTIDNLNDPKSLEPLTPNHLITMKPTTALPPPGKFIREDMCNAGMLQKRNFEIGDVVMDIDETLPRSEWRLGRIIETVLSPDGLARKAKVALDDKRLNKKGEQMHKISIVERPAQKLVLLLEAE</sequence>
<organism evidence="2 3">
    <name type="scientific">Labeo rohita</name>
    <name type="common">Indian major carp</name>
    <name type="synonym">Cyprinus rohita</name>
    <dbReference type="NCBI Taxonomy" id="84645"/>
    <lineage>
        <taxon>Eukaryota</taxon>
        <taxon>Metazoa</taxon>
        <taxon>Chordata</taxon>
        <taxon>Craniata</taxon>
        <taxon>Vertebrata</taxon>
        <taxon>Euteleostomi</taxon>
        <taxon>Actinopterygii</taxon>
        <taxon>Neopterygii</taxon>
        <taxon>Teleostei</taxon>
        <taxon>Ostariophysi</taxon>
        <taxon>Cypriniformes</taxon>
        <taxon>Cyprinidae</taxon>
        <taxon>Labeoninae</taxon>
        <taxon>Labeonini</taxon>
        <taxon>Labeo</taxon>
    </lineage>
</organism>
<feature type="domain" description="DUF5641" evidence="1">
    <location>
        <begin position="55"/>
        <end position="107"/>
    </location>
</feature>
<dbReference type="EMBL" id="JACTAM010000014">
    <property type="protein sequence ID" value="KAI2657326.1"/>
    <property type="molecule type" value="Genomic_DNA"/>
</dbReference>
<dbReference type="Pfam" id="PF18701">
    <property type="entry name" value="DUF5641"/>
    <property type="match status" value="1"/>
</dbReference>
<dbReference type="Proteomes" id="UP000830375">
    <property type="component" value="Unassembled WGS sequence"/>
</dbReference>
<gene>
    <name evidence="2" type="ORF">H4Q32_030334</name>
</gene>
<keyword evidence="3" id="KW-1185">Reference proteome</keyword>
<evidence type="ECO:0000313" key="2">
    <source>
        <dbReference type="EMBL" id="KAI2657326.1"/>
    </source>
</evidence>
<name>A0ABQ8M549_LABRO</name>
<proteinExistence type="predicted"/>
<accession>A0ABQ8M549</accession>
<dbReference type="PANTHER" id="PTHR47331:SF5">
    <property type="entry name" value="RIBONUCLEASE H"/>
    <property type="match status" value="1"/>
</dbReference>
<evidence type="ECO:0000313" key="3">
    <source>
        <dbReference type="Proteomes" id="UP000830375"/>
    </source>
</evidence>
<dbReference type="PANTHER" id="PTHR47331">
    <property type="entry name" value="PHD-TYPE DOMAIN-CONTAINING PROTEIN"/>
    <property type="match status" value="1"/>
</dbReference>
<evidence type="ECO:0000259" key="1">
    <source>
        <dbReference type="Pfam" id="PF18701"/>
    </source>
</evidence>
<reference evidence="2 3" key="1">
    <citation type="submission" date="2022-01" db="EMBL/GenBank/DDBJ databases">
        <title>A high-quality chromosome-level genome assembly of rohu carp, Labeo rohita.</title>
        <authorList>
            <person name="Arick M.A. II"/>
            <person name="Hsu C.-Y."/>
            <person name="Magbanua Z."/>
            <person name="Pechanova O."/>
            <person name="Grover C."/>
            <person name="Miller E."/>
            <person name="Thrash A."/>
            <person name="Ezzel L."/>
            <person name="Alam S."/>
            <person name="Benzie J."/>
            <person name="Hamilton M."/>
            <person name="Karsi A."/>
            <person name="Lawrence M.L."/>
            <person name="Peterson D.G."/>
        </authorList>
    </citation>
    <scope>NUCLEOTIDE SEQUENCE [LARGE SCALE GENOMIC DNA]</scope>
    <source>
        <strain evidence="3">BAU-BD-2019</strain>
        <tissue evidence="2">Blood</tissue>
    </source>
</reference>
<protein>
    <submittedName>
        <fullName evidence="2">PHD and RING finger domain-containing protein</fullName>
    </submittedName>
</protein>
<dbReference type="InterPro" id="IPR040676">
    <property type="entry name" value="DUF5641"/>
</dbReference>